<dbReference type="GeneID" id="62159719"/>
<dbReference type="PANTHER" id="PTHR34853">
    <property type="match status" value="1"/>
</dbReference>
<reference evidence="3" key="1">
    <citation type="submission" date="2020-03" db="EMBL/GenBank/DDBJ databases">
        <authorList>
            <person name="He L."/>
        </authorList>
    </citation>
    <scope>NUCLEOTIDE SEQUENCE</scope>
    <source>
        <strain evidence="3">CkLH20</strain>
    </source>
</reference>
<evidence type="ECO:0000256" key="1">
    <source>
        <dbReference type="SAM" id="SignalP"/>
    </source>
</evidence>
<dbReference type="OrthoDB" id="5382058at2759"/>
<name>A0A9P6I8Y9_9PEZI</name>
<proteinExistence type="predicted"/>
<accession>A0A9P6I8Y9</accession>
<dbReference type="Gene3D" id="3.40.50.1820">
    <property type="entry name" value="alpha/beta hydrolase"/>
    <property type="match status" value="2"/>
</dbReference>
<dbReference type="EMBL" id="JAATWM020000010">
    <property type="protein sequence ID" value="KAF9878434.1"/>
    <property type="molecule type" value="Genomic_DNA"/>
</dbReference>
<keyword evidence="4" id="KW-1185">Reference proteome</keyword>
<dbReference type="RefSeq" id="XP_038747895.1">
    <property type="nucleotide sequence ID" value="XM_038886645.1"/>
</dbReference>
<feature type="domain" description="AB hydrolase-1" evidence="2">
    <location>
        <begin position="134"/>
        <end position="411"/>
    </location>
</feature>
<dbReference type="AlphaFoldDB" id="A0A9P6I8Y9"/>
<dbReference type="InterPro" id="IPR000073">
    <property type="entry name" value="AB_hydrolase_1"/>
</dbReference>
<sequence length="459" mass="50339">MVLMYHSLALLANLLFARSIAASDFRDNCDADCEAAIRDAIAVETRNWVNVDVTLDSFYTNPSNMSAYSVGDLVKWQDMTGTQAAKIWTIPAGMSLSRFFYMSEDIDGKPIPATAFALLPWSNPQGNDKPFRTVVWAHGTAGYTRQCAPTNHRALYYEWEGPFALAQAGYAVIAPDYAGQGSDIPQGFMYESGALHAVDIAHGLQASRKVLGNRLSKEWVVVGHSEGGLTAWRTNEREAKDGKATGGFLGAVSVAPALRPLSLIPESFRRANGGPVGDVVSVYFLQSVSRLYESIKVEDYVSDIVANLIPISNKGCLRTGGTVFGKLTETQLYKNTSWLTHPDLIDWQNRYNGAGTHPLAAPMLVVQGVNDTLTYAHTMEEDLDATCKTYPESVTELLLYPELDHDPAFQAAQVDYLAWIADRFNKIPVKTGCTKRTIEPAGTQHSLTQQTWEAVIQVG</sequence>
<dbReference type="GO" id="GO:0016042">
    <property type="term" value="P:lipid catabolic process"/>
    <property type="evidence" value="ECO:0007669"/>
    <property type="project" value="InterPro"/>
</dbReference>
<reference evidence="3" key="2">
    <citation type="submission" date="2020-11" db="EMBL/GenBank/DDBJ databases">
        <title>Whole genome sequencing of Colletotrichum sp.</title>
        <authorList>
            <person name="Li H."/>
        </authorList>
    </citation>
    <scope>NUCLEOTIDE SEQUENCE</scope>
    <source>
        <strain evidence="3">CkLH20</strain>
    </source>
</reference>
<dbReference type="GO" id="GO:0004806">
    <property type="term" value="F:triacylglycerol lipase activity"/>
    <property type="evidence" value="ECO:0007669"/>
    <property type="project" value="InterPro"/>
</dbReference>
<dbReference type="Pfam" id="PF12697">
    <property type="entry name" value="Abhydrolase_6"/>
    <property type="match status" value="1"/>
</dbReference>
<evidence type="ECO:0000313" key="4">
    <source>
        <dbReference type="Proteomes" id="UP000781932"/>
    </source>
</evidence>
<gene>
    <name evidence="3" type="ORF">CkaCkLH20_03926</name>
</gene>
<dbReference type="SUPFAM" id="SSF53474">
    <property type="entry name" value="alpha/beta-Hydrolases"/>
    <property type="match status" value="1"/>
</dbReference>
<comment type="caution">
    <text evidence="3">The sequence shown here is derived from an EMBL/GenBank/DDBJ whole genome shotgun (WGS) entry which is preliminary data.</text>
</comment>
<dbReference type="Proteomes" id="UP000781932">
    <property type="component" value="Unassembled WGS sequence"/>
</dbReference>
<organism evidence="3 4">
    <name type="scientific">Colletotrichum karsti</name>
    <dbReference type="NCBI Taxonomy" id="1095194"/>
    <lineage>
        <taxon>Eukaryota</taxon>
        <taxon>Fungi</taxon>
        <taxon>Dikarya</taxon>
        <taxon>Ascomycota</taxon>
        <taxon>Pezizomycotina</taxon>
        <taxon>Sordariomycetes</taxon>
        <taxon>Hypocreomycetidae</taxon>
        <taxon>Glomerellales</taxon>
        <taxon>Glomerellaceae</taxon>
        <taxon>Colletotrichum</taxon>
        <taxon>Colletotrichum boninense species complex</taxon>
    </lineage>
</organism>
<dbReference type="InterPro" id="IPR029058">
    <property type="entry name" value="AB_hydrolase_fold"/>
</dbReference>
<keyword evidence="1" id="KW-0732">Signal</keyword>
<evidence type="ECO:0000259" key="2">
    <source>
        <dbReference type="Pfam" id="PF12697"/>
    </source>
</evidence>
<feature type="signal peptide" evidence="1">
    <location>
        <begin position="1"/>
        <end position="22"/>
    </location>
</feature>
<dbReference type="InterPro" id="IPR005152">
    <property type="entry name" value="Lipase_secreted"/>
</dbReference>
<dbReference type="PANTHER" id="PTHR34853:SF1">
    <property type="entry name" value="LIPASE 5"/>
    <property type="match status" value="1"/>
</dbReference>
<evidence type="ECO:0000313" key="3">
    <source>
        <dbReference type="EMBL" id="KAF9878434.1"/>
    </source>
</evidence>
<protein>
    <submittedName>
        <fullName evidence="3">Secretory lipase</fullName>
    </submittedName>
</protein>
<feature type="chain" id="PRO_5040219682" evidence="1">
    <location>
        <begin position="23"/>
        <end position="459"/>
    </location>
</feature>